<dbReference type="InterPro" id="IPR016095">
    <property type="entry name" value="Ribosomal_uL1_3-a/b-sand"/>
</dbReference>
<keyword evidence="4 10" id="KW-0699">rRNA-binding</keyword>
<evidence type="ECO:0000256" key="8">
    <source>
        <dbReference type="ARBA" id="ARBA00023274"/>
    </source>
</evidence>
<protein>
    <recommendedName>
        <fullName evidence="9 10">Large ribosomal subunit protein uL1</fullName>
    </recommendedName>
</protein>
<evidence type="ECO:0000256" key="7">
    <source>
        <dbReference type="ARBA" id="ARBA00022980"/>
    </source>
</evidence>
<dbReference type="Gene3D" id="3.30.190.20">
    <property type="match status" value="1"/>
</dbReference>
<keyword evidence="5 10" id="KW-0810">Translation regulation</keyword>
<dbReference type="Pfam" id="PF00687">
    <property type="entry name" value="Ribosomal_L1"/>
    <property type="match status" value="1"/>
</dbReference>
<dbReference type="InterPro" id="IPR028364">
    <property type="entry name" value="Ribosomal_uL1/biogenesis"/>
</dbReference>
<dbReference type="FunFam" id="3.40.50.790:FF:000001">
    <property type="entry name" value="50S ribosomal protein L1"/>
    <property type="match status" value="1"/>
</dbReference>
<dbReference type="InterPro" id="IPR005878">
    <property type="entry name" value="Ribosom_uL1_bac-type"/>
</dbReference>
<evidence type="ECO:0000256" key="6">
    <source>
        <dbReference type="ARBA" id="ARBA00022884"/>
    </source>
</evidence>
<dbReference type="InterPro" id="IPR023674">
    <property type="entry name" value="Ribosomal_uL1-like"/>
</dbReference>
<keyword evidence="6 10" id="KW-0694">RNA-binding</keyword>
<evidence type="ECO:0000256" key="4">
    <source>
        <dbReference type="ARBA" id="ARBA00022730"/>
    </source>
</evidence>
<dbReference type="PROSITE" id="PS01199">
    <property type="entry name" value="RIBOSOMAL_L1"/>
    <property type="match status" value="1"/>
</dbReference>
<comment type="function">
    <text evidence="10">Binds directly to 23S rRNA. The L1 stalk is quite mobile in the ribosome, and is involved in E site tRNA release.</text>
</comment>
<dbReference type="GO" id="GO:0015934">
    <property type="term" value="C:large ribosomal subunit"/>
    <property type="evidence" value="ECO:0007669"/>
    <property type="project" value="InterPro"/>
</dbReference>
<dbReference type="GO" id="GO:0019843">
    <property type="term" value="F:rRNA binding"/>
    <property type="evidence" value="ECO:0007669"/>
    <property type="project" value="UniProtKB-UniRule"/>
</dbReference>
<evidence type="ECO:0000313" key="12">
    <source>
        <dbReference type="EMBL" id="RBL88480.1"/>
    </source>
</evidence>
<evidence type="ECO:0000256" key="3">
    <source>
        <dbReference type="ARBA" id="ARBA00022555"/>
    </source>
</evidence>
<keyword evidence="2 10" id="KW-0678">Repressor</keyword>
<keyword evidence="13" id="KW-1185">Reference proteome</keyword>
<dbReference type="CDD" id="cd00403">
    <property type="entry name" value="Ribosomal_L1"/>
    <property type="match status" value="1"/>
</dbReference>
<evidence type="ECO:0000313" key="13">
    <source>
        <dbReference type="Proteomes" id="UP000253410"/>
    </source>
</evidence>
<dbReference type="AlphaFoldDB" id="A0A365XQS1"/>
<keyword evidence="8 10" id="KW-0687">Ribonucleoprotein</keyword>
<dbReference type="Gene3D" id="3.40.50.790">
    <property type="match status" value="1"/>
</dbReference>
<evidence type="ECO:0000256" key="11">
    <source>
        <dbReference type="RuleBase" id="RU000659"/>
    </source>
</evidence>
<evidence type="ECO:0000256" key="5">
    <source>
        <dbReference type="ARBA" id="ARBA00022845"/>
    </source>
</evidence>
<dbReference type="InterPro" id="IPR023673">
    <property type="entry name" value="Ribosomal_uL1_CS"/>
</dbReference>
<dbReference type="GO" id="GO:0006412">
    <property type="term" value="P:translation"/>
    <property type="evidence" value="ECO:0007669"/>
    <property type="project" value="UniProtKB-UniRule"/>
</dbReference>
<dbReference type="NCBIfam" id="TIGR01169">
    <property type="entry name" value="rplA_bact"/>
    <property type="match status" value="1"/>
</dbReference>
<dbReference type="GO" id="GO:0006417">
    <property type="term" value="P:regulation of translation"/>
    <property type="evidence" value="ECO:0007669"/>
    <property type="project" value="UniProtKB-KW"/>
</dbReference>
<comment type="similarity">
    <text evidence="1 10 11">Belongs to the universal ribosomal protein uL1 family.</text>
</comment>
<reference evidence="12 13" key="1">
    <citation type="submission" date="2018-05" db="EMBL/GenBank/DDBJ databases">
        <title>Chitinophaga sp. K3CV102501T nov., isolated from isolated from a monsoon evergreen broad-leaved forest soil.</title>
        <authorList>
            <person name="Lv Y."/>
        </authorList>
    </citation>
    <scope>NUCLEOTIDE SEQUENCE [LARGE SCALE GENOMIC DNA]</scope>
    <source>
        <strain evidence="12 13">GDMCC 1.1325</strain>
    </source>
</reference>
<comment type="subunit">
    <text evidence="10">Part of the 50S ribosomal subunit.</text>
</comment>
<name>A0A365XQS1_9BACT</name>
<dbReference type="PANTHER" id="PTHR36427">
    <property type="entry name" value="54S RIBOSOMAL PROTEIN L1, MITOCHONDRIAL"/>
    <property type="match status" value="1"/>
</dbReference>
<keyword evidence="3 10" id="KW-0820">tRNA-binding</keyword>
<proteinExistence type="inferred from homology"/>
<accession>A0A365XQS1</accession>
<evidence type="ECO:0000256" key="10">
    <source>
        <dbReference type="HAMAP-Rule" id="MF_01318"/>
    </source>
</evidence>
<dbReference type="GO" id="GO:0003735">
    <property type="term" value="F:structural constituent of ribosome"/>
    <property type="evidence" value="ECO:0007669"/>
    <property type="project" value="InterPro"/>
</dbReference>
<organism evidence="12 13">
    <name type="scientific">Chitinophaga flava</name>
    <dbReference type="NCBI Taxonomy" id="2259036"/>
    <lineage>
        <taxon>Bacteria</taxon>
        <taxon>Pseudomonadati</taxon>
        <taxon>Bacteroidota</taxon>
        <taxon>Chitinophagia</taxon>
        <taxon>Chitinophagales</taxon>
        <taxon>Chitinophagaceae</taxon>
        <taxon>Chitinophaga</taxon>
    </lineage>
</organism>
<dbReference type="SUPFAM" id="SSF56808">
    <property type="entry name" value="Ribosomal protein L1"/>
    <property type="match status" value="1"/>
</dbReference>
<dbReference type="OrthoDB" id="9803740at2"/>
<dbReference type="HAMAP" id="MF_01318_B">
    <property type="entry name" value="Ribosomal_uL1_B"/>
    <property type="match status" value="1"/>
</dbReference>
<dbReference type="PIRSF" id="PIRSF002155">
    <property type="entry name" value="Ribosomal_L1"/>
    <property type="match status" value="1"/>
</dbReference>
<dbReference type="PANTHER" id="PTHR36427:SF3">
    <property type="entry name" value="LARGE RIBOSOMAL SUBUNIT PROTEIN UL1M"/>
    <property type="match status" value="1"/>
</dbReference>
<comment type="caution">
    <text evidence="12">The sequence shown here is derived from an EMBL/GenBank/DDBJ whole genome shotgun (WGS) entry which is preliminary data.</text>
</comment>
<dbReference type="GO" id="GO:0000049">
    <property type="term" value="F:tRNA binding"/>
    <property type="evidence" value="ECO:0007669"/>
    <property type="project" value="UniProtKB-KW"/>
</dbReference>
<dbReference type="InterPro" id="IPR002143">
    <property type="entry name" value="Ribosomal_uL1"/>
</dbReference>
<dbReference type="Proteomes" id="UP000253410">
    <property type="component" value="Unassembled WGS sequence"/>
</dbReference>
<gene>
    <name evidence="10" type="primary">rplA</name>
    <name evidence="12" type="ORF">DF182_18020</name>
</gene>
<evidence type="ECO:0000256" key="1">
    <source>
        <dbReference type="ARBA" id="ARBA00010531"/>
    </source>
</evidence>
<sequence>MTMATKKRKVAQAKVDKNKAYSLKEASNLVKEINCTKFDSSVDLHIRLGVDPKKADQAIRGSVTLPHGTGKTKRVLVLCTPDKEAAAKEAGADFVGLDEFIQKIEAGWTDVDVIVATPAVMPKIGKLGKILGPRNLMPNPKTGTVTNDVAAAVNDVKGGKITFKVDKAGIIHASIGRVSFASDKIEQNSMELINAIIKLKPATAKGTYLKGLSMASTMSPGIAIDTKSVQN</sequence>
<comment type="function">
    <text evidence="10">Protein L1 is also a translational repressor protein, it controls the translation of the L11 operon by binding to its mRNA.</text>
</comment>
<dbReference type="EMBL" id="QFFJ01000002">
    <property type="protein sequence ID" value="RBL88480.1"/>
    <property type="molecule type" value="Genomic_DNA"/>
</dbReference>
<evidence type="ECO:0000256" key="2">
    <source>
        <dbReference type="ARBA" id="ARBA00022491"/>
    </source>
</evidence>
<keyword evidence="7 10" id="KW-0689">Ribosomal protein</keyword>
<evidence type="ECO:0000256" key="9">
    <source>
        <dbReference type="ARBA" id="ARBA00035241"/>
    </source>
</evidence>